<dbReference type="Proteomes" id="UP001055811">
    <property type="component" value="Linkage Group LG04"/>
</dbReference>
<evidence type="ECO:0000313" key="2">
    <source>
        <dbReference type="Proteomes" id="UP001055811"/>
    </source>
</evidence>
<name>A0ACB9DZN5_CICIN</name>
<dbReference type="EMBL" id="CM042012">
    <property type="protein sequence ID" value="KAI3751788.1"/>
    <property type="molecule type" value="Genomic_DNA"/>
</dbReference>
<protein>
    <submittedName>
        <fullName evidence="1">Uncharacterized protein</fullName>
    </submittedName>
</protein>
<proteinExistence type="predicted"/>
<keyword evidence="2" id="KW-1185">Reference proteome</keyword>
<accession>A0ACB9DZN5</accession>
<organism evidence="1 2">
    <name type="scientific">Cichorium intybus</name>
    <name type="common">Chicory</name>
    <dbReference type="NCBI Taxonomy" id="13427"/>
    <lineage>
        <taxon>Eukaryota</taxon>
        <taxon>Viridiplantae</taxon>
        <taxon>Streptophyta</taxon>
        <taxon>Embryophyta</taxon>
        <taxon>Tracheophyta</taxon>
        <taxon>Spermatophyta</taxon>
        <taxon>Magnoliopsida</taxon>
        <taxon>eudicotyledons</taxon>
        <taxon>Gunneridae</taxon>
        <taxon>Pentapetalae</taxon>
        <taxon>asterids</taxon>
        <taxon>campanulids</taxon>
        <taxon>Asterales</taxon>
        <taxon>Asteraceae</taxon>
        <taxon>Cichorioideae</taxon>
        <taxon>Cichorieae</taxon>
        <taxon>Cichoriinae</taxon>
        <taxon>Cichorium</taxon>
    </lineage>
</organism>
<gene>
    <name evidence="1" type="ORF">L2E82_22879</name>
</gene>
<sequence>MRVSIGKSRLLMLRQIRFFLIFSFSHTHTHTHTSPKILIGKSPNLSARICEELFVEVTMAVEDFYYLKFTS</sequence>
<comment type="caution">
    <text evidence="1">The sequence shown here is derived from an EMBL/GenBank/DDBJ whole genome shotgun (WGS) entry which is preliminary data.</text>
</comment>
<reference evidence="1 2" key="2">
    <citation type="journal article" date="2022" name="Mol. Ecol. Resour.">
        <title>The genomes of chicory, endive, great burdock and yacon provide insights into Asteraceae paleo-polyploidization history and plant inulin production.</title>
        <authorList>
            <person name="Fan W."/>
            <person name="Wang S."/>
            <person name="Wang H."/>
            <person name="Wang A."/>
            <person name="Jiang F."/>
            <person name="Liu H."/>
            <person name="Zhao H."/>
            <person name="Xu D."/>
            <person name="Zhang Y."/>
        </authorList>
    </citation>
    <scope>NUCLEOTIDE SEQUENCE [LARGE SCALE GENOMIC DNA]</scope>
    <source>
        <strain evidence="2">cv. Punajuju</strain>
        <tissue evidence="1">Leaves</tissue>
    </source>
</reference>
<evidence type="ECO:0000313" key="1">
    <source>
        <dbReference type="EMBL" id="KAI3751788.1"/>
    </source>
</evidence>
<reference evidence="2" key="1">
    <citation type="journal article" date="2022" name="Mol. Ecol. Resour.">
        <title>The genomes of chicory, endive, great burdock and yacon provide insights into Asteraceae palaeo-polyploidization history and plant inulin production.</title>
        <authorList>
            <person name="Fan W."/>
            <person name="Wang S."/>
            <person name="Wang H."/>
            <person name="Wang A."/>
            <person name="Jiang F."/>
            <person name="Liu H."/>
            <person name="Zhao H."/>
            <person name="Xu D."/>
            <person name="Zhang Y."/>
        </authorList>
    </citation>
    <scope>NUCLEOTIDE SEQUENCE [LARGE SCALE GENOMIC DNA]</scope>
    <source>
        <strain evidence="2">cv. Punajuju</strain>
    </source>
</reference>